<feature type="transmembrane region" description="Helical" evidence="1">
    <location>
        <begin position="116"/>
        <end position="136"/>
    </location>
</feature>
<protein>
    <recommendedName>
        <fullName evidence="4">Glycosyltransferase RgtA/B/C/D-like domain-containing protein</fullName>
    </recommendedName>
</protein>
<feature type="transmembrane region" description="Helical" evidence="1">
    <location>
        <begin position="142"/>
        <end position="162"/>
    </location>
</feature>
<feature type="transmembrane region" description="Helical" evidence="1">
    <location>
        <begin position="29"/>
        <end position="46"/>
    </location>
</feature>
<dbReference type="RefSeq" id="WP_048046246.1">
    <property type="nucleotide sequence ID" value="NZ_JJPC01000167.1"/>
</dbReference>
<feature type="transmembrane region" description="Helical" evidence="1">
    <location>
        <begin position="325"/>
        <end position="342"/>
    </location>
</feature>
<feature type="transmembrane region" description="Helical" evidence="1">
    <location>
        <begin position="354"/>
        <end position="376"/>
    </location>
</feature>
<dbReference type="AlphaFoldDB" id="A0A0F8EI76"/>
<feature type="transmembrane region" description="Helical" evidence="1">
    <location>
        <begin position="499"/>
        <end position="516"/>
    </location>
</feature>
<comment type="caution">
    <text evidence="2">The sequence shown here is derived from an EMBL/GenBank/DDBJ whole genome shotgun (WGS) entry which is preliminary data.</text>
</comment>
<feature type="transmembrane region" description="Helical" evidence="1">
    <location>
        <begin position="85"/>
        <end position="104"/>
    </location>
</feature>
<feature type="transmembrane region" description="Helical" evidence="1">
    <location>
        <begin position="439"/>
        <end position="461"/>
    </location>
</feature>
<feature type="transmembrane region" description="Helical" evidence="1">
    <location>
        <begin position="409"/>
        <end position="432"/>
    </location>
</feature>
<organism evidence="2 3">
    <name type="scientific">Methanosarcina mazei</name>
    <name type="common">Methanosarcina frisia</name>
    <dbReference type="NCBI Taxonomy" id="2209"/>
    <lineage>
        <taxon>Archaea</taxon>
        <taxon>Methanobacteriati</taxon>
        <taxon>Methanobacteriota</taxon>
        <taxon>Stenosarchaea group</taxon>
        <taxon>Methanomicrobia</taxon>
        <taxon>Methanosarcinales</taxon>
        <taxon>Methanosarcinaceae</taxon>
        <taxon>Methanosarcina</taxon>
    </lineage>
</organism>
<sequence length="668" mass="77322">MTKNEVQSFDQISTSKQFFKICDFVDSNYFVYSISSMLFLFFIFLFTHDFTKYAIITMFVLLGFLSYRFINKPQNAQEYIISQKYGYLFIIIFMLSFSFSLLYLQIFASIYTKPLFYYVCIGVCSSSIFLITYSSIIKKSWIIPFLLLLLNLNIFLSNYIVFPNGVYASGDSHYQIYNFVIPIVESGSVPSEYVYSFFPLHQIYVAFASIVSNFEPALLYLYLPGIIYPMTSLFLYSFAKRIFNDYKIETMCVLFFIISPEIVYHATHAYQFSYAAPIGIMFLFLAVLLYFPKNNFSIQNVKQRFEVLFIFLIVTLVWTHQFTSTVVFALIILLFCISAFIFRSTKIISYQTIISLYMAILFAHWIYVSNVFNSLVKVSSTYYSSLMSPENYQASILISESGMFTEPSIWIIFSNVLGIGLIFILSVIGSLYGIRKYNVYIFLMAVYGIFIWTLVSTGSFIKMPLLLNSRLLTFFWAISISFIAAVGVLFITKKLGRKGVVICCLLFFIITVFNLGNPLSGSETSFLLGNQPSIKLYDTKEDINTYFWIKENIPEKSYIKMSESWIPKYYDPTRLYKELNFNNQNFIDVSQLQTGDYVLLTKYSSKGLRIRGIDESSQIQAVQSKDKTTIEAYISHIRTIKIEFLELQRMVSSLNCIYSNGDVCINLE</sequence>
<evidence type="ECO:0000256" key="1">
    <source>
        <dbReference type="SAM" id="Phobius"/>
    </source>
</evidence>
<keyword evidence="1" id="KW-0472">Membrane</keyword>
<proteinExistence type="predicted"/>
<dbReference type="PATRIC" id="fig|2209.62.peg.1822"/>
<dbReference type="EMBL" id="JJPC01000167">
    <property type="protein sequence ID" value="KKG29864.1"/>
    <property type="molecule type" value="Genomic_DNA"/>
</dbReference>
<keyword evidence="1" id="KW-0812">Transmembrane</keyword>
<feature type="transmembrane region" description="Helical" evidence="1">
    <location>
        <begin position="303"/>
        <end position="319"/>
    </location>
</feature>
<feature type="transmembrane region" description="Helical" evidence="1">
    <location>
        <begin position="248"/>
        <end position="266"/>
    </location>
</feature>
<reference evidence="2 3" key="1">
    <citation type="journal article" date="2015" name="ISME J.">
        <title>Genomic and phenotypic differentiation among Methanosarcina mazei populations from Columbia River sediment.</title>
        <authorList>
            <person name="Youngblut N.D."/>
            <person name="Wirth J.S."/>
            <person name="Henriksen J.R."/>
            <person name="Smith M."/>
            <person name="Simon H."/>
            <person name="Metcalf W.W."/>
            <person name="Whitaker R.J."/>
        </authorList>
    </citation>
    <scope>NUCLEOTIDE SEQUENCE [LARGE SCALE GENOMIC DNA]</scope>
    <source>
        <strain evidence="2 3">3.F.A.1B.1</strain>
    </source>
</reference>
<feature type="transmembrane region" description="Helical" evidence="1">
    <location>
        <begin position="217"/>
        <end position="236"/>
    </location>
</feature>
<evidence type="ECO:0000313" key="2">
    <source>
        <dbReference type="EMBL" id="KKG29864.1"/>
    </source>
</evidence>
<dbReference type="Proteomes" id="UP000034298">
    <property type="component" value="Unassembled WGS sequence"/>
</dbReference>
<name>A0A0F8EI76_METMZ</name>
<feature type="transmembrane region" description="Helical" evidence="1">
    <location>
        <begin position="53"/>
        <end position="70"/>
    </location>
</feature>
<feature type="transmembrane region" description="Helical" evidence="1">
    <location>
        <begin position="473"/>
        <end position="492"/>
    </location>
</feature>
<evidence type="ECO:0008006" key="4">
    <source>
        <dbReference type="Google" id="ProtNLM"/>
    </source>
</evidence>
<evidence type="ECO:0000313" key="3">
    <source>
        <dbReference type="Proteomes" id="UP000034298"/>
    </source>
</evidence>
<accession>A0A0F8EI76</accession>
<gene>
    <name evidence="2" type="ORF">DU30_08580</name>
</gene>
<keyword evidence="1" id="KW-1133">Transmembrane helix</keyword>
<feature type="transmembrane region" description="Helical" evidence="1">
    <location>
        <begin position="272"/>
        <end position="291"/>
    </location>
</feature>